<sequence length="122" mass="13564">MLRKRALYDDMSRFSSVLETLWPLPDSSCKMNSTFKQQNVTIASLVCACMQTQHKVEMDKRDGKFGPQPMAVPPVQQMSRIDQPIPPAAGYPPAAYGQPYPAQGYPPAAYPPPQYPPSGYSR</sequence>
<dbReference type="PANTHER" id="PTHR31152">
    <property type="entry name" value="PLAC8 FAMILY PROTEIN"/>
    <property type="match status" value="1"/>
</dbReference>
<gene>
    <name evidence="2" type="ORF">EPI10_015622</name>
</gene>
<dbReference type="AlphaFoldDB" id="A0A5B6VL96"/>
<comment type="caution">
    <text evidence="2">The sequence shown here is derived from an EMBL/GenBank/DDBJ whole genome shotgun (WGS) entry which is preliminary data.</text>
</comment>
<reference evidence="3" key="1">
    <citation type="journal article" date="2019" name="Plant Biotechnol. J.">
        <title>Genome sequencing of the Australian wild diploid species Gossypium australe highlights disease resistance and delayed gland morphogenesis.</title>
        <authorList>
            <person name="Cai Y."/>
            <person name="Cai X."/>
            <person name="Wang Q."/>
            <person name="Wang P."/>
            <person name="Zhang Y."/>
            <person name="Cai C."/>
            <person name="Xu Y."/>
            <person name="Wang K."/>
            <person name="Zhou Z."/>
            <person name="Wang C."/>
            <person name="Geng S."/>
            <person name="Li B."/>
            <person name="Dong Q."/>
            <person name="Hou Y."/>
            <person name="Wang H."/>
            <person name="Ai P."/>
            <person name="Liu Z."/>
            <person name="Yi F."/>
            <person name="Sun M."/>
            <person name="An G."/>
            <person name="Cheng J."/>
            <person name="Zhang Y."/>
            <person name="Shi Q."/>
            <person name="Xie Y."/>
            <person name="Shi X."/>
            <person name="Chang Y."/>
            <person name="Huang F."/>
            <person name="Chen Y."/>
            <person name="Hong S."/>
            <person name="Mi L."/>
            <person name="Sun Q."/>
            <person name="Zhang L."/>
            <person name="Zhou B."/>
            <person name="Peng R."/>
            <person name="Zhang X."/>
            <person name="Liu F."/>
        </authorList>
    </citation>
    <scope>NUCLEOTIDE SEQUENCE [LARGE SCALE GENOMIC DNA]</scope>
    <source>
        <strain evidence="3">cv. PA1801</strain>
    </source>
</reference>
<dbReference type="EMBL" id="SMMG02000006">
    <property type="protein sequence ID" value="KAA3469871.1"/>
    <property type="molecule type" value="Genomic_DNA"/>
</dbReference>
<organism evidence="2 3">
    <name type="scientific">Gossypium australe</name>
    <dbReference type="NCBI Taxonomy" id="47621"/>
    <lineage>
        <taxon>Eukaryota</taxon>
        <taxon>Viridiplantae</taxon>
        <taxon>Streptophyta</taxon>
        <taxon>Embryophyta</taxon>
        <taxon>Tracheophyta</taxon>
        <taxon>Spermatophyta</taxon>
        <taxon>Magnoliopsida</taxon>
        <taxon>eudicotyledons</taxon>
        <taxon>Gunneridae</taxon>
        <taxon>Pentapetalae</taxon>
        <taxon>rosids</taxon>
        <taxon>malvids</taxon>
        <taxon>Malvales</taxon>
        <taxon>Malvaceae</taxon>
        <taxon>Malvoideae</taxon>
        <taxon>Gossypium</taxon>
    </lineage>
</organism>
<proteinExistence type="predicted"/>
<dbReference type="Proteomes" id="UP000325315">
    <property type="component" value="Unassembled WGS sequence"/>
</dbReference>
<dbReference type="PANTHER" id="PTHR31152:SF22">
    <property type="entry name" value="PLAC8 FAMILY PROTEIN"/>
    <property type="match status" value="1"/>
</dbReference>
<accession>A0A5B6VL96</accession>
<evidence type="ECO:0000313" key="3">
    <source>
        <dbReference type="Proteomes" id="UP000325315"/>
    </source>
</evidence>
<keyword evidence="3" id="KW-1185">Reference proteome</keyword>
<name>A0A5B6VL96_9ROSI</name>
<protein>
    <submittedName>
        <fullName evidence="2">PLAC8 family protein</fullName>
    </submittedName>
</protein>
<dbReference type="OrthoDB" id="1743649at2759"/>
<evidence type="ECO:0000256" key="1">
    <source>
        <dbReference type="SAM" id="MobiDB-lite"/>
    </source>
</evidence>
<feature type="region of interest" description="Disordered" evidence="1">
    <location>
        <begin position="102"/>
        <end position="122"/>
    </location>
</feature>
<evidence type="ECO:0000313" key="2">
    <source>
        <dbReference type="EMBL" id="KAA3469871.1"/>
    </source>
</evidence>